<accession>A0A3R7KLQ3</accession>
<keyword evidence="3" id="KW-1185">Reference proteome</keyword>
<feature type="compositionally biased region" description="Basic residues" evidence="1">
    <location>
        <begin position="905"/>
        <end position="918"/>
    </location>
</feature>
<feature type="compositionally biased region" description="Acidic residues" evidence="1">
    <location>
        <begin position="1131"/>
        <end position="1140"/>
    </location>
</feature>
<dbReference type="GeneID" id="40325735"/>
<feature type="compositionally biased region" description="Basic residues" evidence="1">
    <location>
        <begin position="319"/>
        <end position="331"/>
    </location>
</feature>
<sequence length="1176" mass="127115">MLRRRVAASFAPQATVAGGVAAIAWSFARCSMDATGTLKSSTNSLRRISAPGRYAAGCSAMGLGLSIRAHSTSTPSLSTSSTRSLPASPHQCSIEQVLLPSVQTSGSGIRTETLRGMVQLLLDPDATDVEDVSMLDFVVMVPKRQMIALHGRKERLDVVLGSERYQACKDARALRLAGITTVGRWDENRDRVPISAYSRGLMEEAYAAMARNPVETQKNQVITWLTKTIQKAIIEEFAANKGNRQFLAPLITGMQALPETAAAASSAANAAAMIERDETHPQGEEEEEVRKKRTEDVNATASAAVEEERGTHSNAKTNKSARVRGRKHARHVGPMEEGTEKAGGSTAAATGEDVRRSDKSHPTVVAAEDEEDAEIARLLQETEQEFAPTPYIRGSAHDKGAAGESAASASTSGTTAKADVEDAKPVKLKKKKVADTANKSAEGGEHQHEEKVTAVTEANTSLPDSKQNRSLARLAELMLIQFNSADGYLHLPDIKDDEKKGFVIAIDGDCAQVDPFALYSTFGAAKLTGGEPAAITALHQVWAAYSAYIEANEVAEDDATAKFFKEKGVEALVHGAVLLRAISREQAITLVPQDIPTYGFPLLSSDRRPHRTRRSKTATDMTADKVCDAVKAYSAFFATKSKKFTPIRPTIDYNSGCSVAALMGTTLHLYETSLKETVREEDIRCRFGEAMLGILHVVEKKVIARVNVVHYHILATSISGGSGGAGGVDGMTTSIVSVDITGPFTASEKTRLLQLAEPLGMADAIAACTCVSDIVDNIETLGVSVVHDILTNRDDLEALLTPTLVQLLPEAEEEEEEEEEQETEKKPSTRRAPAPVVPAAKDTSSKPGSYGGNTAAGAKVAATAADEEEEEEEEEEVHSVDAVGEDEVEEEEEETEEDDEVKPAKGGKQKTAAAKHRAVTVEEEDDDEEAVDEEEEEEEEDKKMKNEAAEGDDDDDEKEAEDEDEDEDEDDEEEEAPRAAAACRKQSAPALVKARSARGRVQQAEGAKKTREEEGIEEAPRQQPHQRTPSPKKTTHAGKRAPPPPPAAAEDDDDDDALEDDEEEEVQPPAPPQHNAASKKGYAMKKPAPPPPASADNDDEEEEEEVARRPMKKGMGLRRAPPPPVSAGNDESMEDEEDEVVAAPRARNRGRRMNRALPNPTTITTDEDRWFQKARR</sequence>
<feature type="compositionally biased region" description="Basic and acidic residues" evidence="1">
    <location>
        <begin position="352"/>
        <end position="361"/>
    </location>
</feature>
<feature type="region of interest" description="Disordered" evidence="1">
    <location>
        <begin position="395"/>
        <end position="467"/>
    </location>
</feature>
<protein>
    <submittedName>
        <fullName evidence="2">Putative glutamic acid rich protein</fullName>
    </submittedName>
</protein>
<dbReference type="RefSeq" id="XP_029241273.1">
    <property type="nucleotide sequence ID" value="XM_029378830.1"/>
</dbReference>
<evidence type="ECO:0000313" key="2">
    <source>
        <dbReference type="EMBL" id="RNF09963.1"/>
    </source>
</evidence>
<feature type="region of interest" description="Disordered" evidence="1">
    <location>
        <begin position="268"/>
        <end position="370"/>
    </location>
</feature>
<feature type="compositionally biased region" description="Polar residues" evidence="1">
    <location>
        <begin position="1023"/>
        <end position="1032"/>
    </location>
</feature>
<dbReference type="VEuPathDB" id="TriTrypDB:TRSC58_03043"/>
<proteinExistence type="predicted"/>
<feature type="compositionally biased region" description="Acidic residues" evidence="1">
    <location>
        <begin position="1049"/>
        <end position="1066"/>
    </location>
</feature>
<feature type="compositionally biased region" description="Acidic residues" evidence="1">
    <location>
        <begin position="949"/>
        <end position="975"/>
    </location>
</feature>
<name>A0A3R7KLQ3_TRYRA</name>
<comment type="caution">
    <text evidence="2">The sequence shown here is derived from an EMBL/GenBank/DDBJ whole genome shotgun (WGS) entry which is preliminary data.</text>
</comment>
<gene>
    <name evidence="2" type="ORF">TraAM80_01802</name>
</gene>
<organism evidence="2 3">
    <name type="scientific">Trypanosoma rangeli</name>
    <dbReference type="NCBI Taxonomy" id="5698"/>
    <lineage>
        <taxon>Eukaryota</taxon>
        <taxon>Discoba</taxon>
        <taxon>Euglenozoa</taxon>
        <taxon>Kinetoplastea</taxon>
        <taxon>Metakinetoplastina</taxon>
        <taxon>Trypanosomatida</taxon>
        <taxon>Trypanosomatidae</taxon>
        <taxon>Trypanosoma</taxon>
        <taxon>Herpetosoma</taxon>
    </lineage>
</organism>
<feature type="compositionally biased region" description="Basic and acidic residues" evidence="1">
    <location>
        <begin position="1166"/>
        <end position="1176"/>
    </location>
</feature>
<feature type="compositionally biased region" description="Low complexity" evidence="1">
    <location>
        <begin position="855"/>
        <end position="864"/>
    </location>
</feature>
<feature type="region of interest" description="Disordered" evidence="1">
    <location>
        <begin position="809"/>
        <end position="1176"/>
    </location>
</feature>
<feature type="compositionally biased region" description="Acidic residues" evidence="1">
    <location>
        <begin position="921"/>
        <end position="940"/>
    </location>
</feature>
<dbReference type="EMBL" id="MKGL01000039">
    <property type="protein sequence ID" value="RNF09963.1"/>
    <property type="molecule type" value="Genomic_DNA"/>
</dbReference>
<reference evidence="2 3" key="1">
    <citation type="journal article" date="2018" name="BMC Genomics">
        <title>Genomic comparison of Trypanosoma conorhini and Trypanosoma rangeli to Trypanosoma cruzi strains of high and low virulence.</title>
        <authorList>
            <person name="Bradwell K.R."/>
            <person name="Koparde V.N."/>
            <person name="Matveyev A.V."/>
            <person name="Serrano M.G."/>
            <person name="Alves J.M."/>
            <person name="Parikh H."/>
            <person name="Huang B."/>
            <person name="Lee V."/>
            <person name="Espinosa-Alvarez O."/>
            <person name="Ortiz P.A."/>
            <person name="Costa-Martins A.G."/>
            <person name="Teixeira M.M."/>
            <person name="Buck G.A."/>
        </authorList>
    </citation>
    <scope>NUCLEOTIDE SEQUENCE [LARGE SCALE GENOMIC DNA]</scope>
    <source>
        <strain evidence="2 3">AM80</strain>
    </source>
</reference>
<dbReference type="OMA" id="TIWTSYN"/>
<feature type="compositionally biased region" description="Acidic residues" evidence="1">
    <location>
        <begin position="1096"/>
        <end position="1105"/>
    </location>
</feature>
<evidence type="ECO:0000256" key="1">
    <source>
        <dbReference type="SAM" id="MobiDB-lite"/>
    </source>
</evidence>
<feature type="compositionally biased region" description="Polar residues" evidence="1">
    <location>
        <begin position="456"/>
        <end position="467"/>
    </location>
</feature>
<feature type="compositionally biased region" description="Acidic residues" evidence="1">
    <location>
        <begin position="865"/>
        <end position="876"/>
    </location>
</feature>
<feature type="compositionally biased region" description="Low complexity" evidence="1">
    <location>
        <begin position="402"/>
        <end position="417"/>
    </location>
</feature>
<dbReference type="OrthoDB" id="267902at2759"/>
<feature type="compositionally biased region" description="Basic and acidic residues" evidence="1">
    <location>
        <begin position="442"/>
        <end position="452"/>
    </location>
</feature>
<dbReference type="Proteomes" id="UP000283634">
    <property type="component" value="Unassembled WGS sequence"/>
</dbReference>
<feature type="compositionally biased region" description="Acidic residues" evidence="1">
    <location>
        <begin position="810"/>
        <end position="822"/>
    </location>
</feature>
<feature type="compositionally biased region" description="Basic and acidic residues" evidence="1">
    <location>
        <begin position="274"/>
        <end position="296"/>
    </location>
</feature>
<evidence type="ECO:0000313" key="3">
    <source>
        <dbReference type="Proteomes" id="UP000283634"/>
    </source>
</evidence>
<dbReference type="AlphaFoldDB" id="A0A3R7KLQ3"/>
<feature type="compositionally biased region" description="Acidic residues" evidence="1">
    <location>
        <begin position="883"/>
        <end position="900"/>
    </location>
</feature>